<dbReference type="InterPro" id="IPR029056">
    <property type="entry name" value="Ribokinase-like"/>
</dbReference>
<evidence type="ECO:0000313" key="9">
    <source>
        <dbReference type="Proteomes" id="UP000184334"/>
    </source>
</evidence>
<evidence type="ECO:0000259" key="7">
    <source>
        <dbReference type="Pfam" id="PF00294"/>
    </source>
</evidence>
<comment type="similarity">
    <text evidence="1">Belongs to the carbohydrate kinase PfkB family.</text>
</comment>
<keyword evidence="4" id="KW-0418">Kinase</keyword>
<dbReference type="GO" id="GO:0005524">
    <property type="term" value="F:ATP binding"/>
    <property type="evidence" value="ECO:0007669"/>
    <property type="project" value="UniProtKB-KW"/>
</dbReference>
<reference evidence="8" key="1">
    <citation type="submission" date="2016-11" db="EMBL/GenBank/DDBJ databases">
        <authorList>
            <person name="Varghese N."/>
            <person name="Submissions S."/>
        </authorList>
    </citation>
    <scope>NUCLEOTIDE SEQUENCE [LARGE SCALE GENOMIC DNA]</scope>
    <source>
        <strain evidence="8">DSM 16785</strain>
    </source>
</reference>
<dbReference type="Gene3D" id="3.40.1190.20">
    <property type="match status" value="1"/>
</dbReference>
<dbReference type="PROSITE" id="PS00583">
    <property type="entry name" value="PFKB_KINASES_1"/>
    <property type="match status" value="1"/>
</dbReference>
<dbReference type="OrthoDB" id="9801219at2"/>
<keyword evidence="9" id="KW-1185">Reference proteome</keyword>
<dbReference type="InterPro" id="IPR023314">
    <property type="entry name" value="Myo_inos_IolC-like_sf"/>
</dbReference>
<evidence type="ECO:0000313" key="8">
    <source>
        <dbReference type="EMBL" id="SHE53349.1"/>
    </source>
</evidence>
<dbReference type="InterPro" id="IPR017583">
    <property type="entry name" value="Tagatose/fructose_Pkinase"/>
</dbReference>
<gene>
    <name evidence="8" type="ORF">SAMN02745164_00626</name>
</gene>
<evidence type="ECO:0000256" key="4">
    <source>
        <dbReference type="ARBA" id="ARBA00022777"/>
    </source>
</evidence>
<evidence type="ECO:0000256" key="2">
    <source>
        <dbReference type="ARBA" id="ARBA00022679"/>
    </source>
</evidence>
<evidence type="ECO:0000256" key="6">
    <source>
        <dbReference type="PIRNR" id="PIRNR000535"/>
    </source>
</evidence>
<name>A0A1M4U9D3_MARH1</name>
<dbReference type="PIRSF" id="PIRSF000535">
    <property type="entry name" value="1PFK/6PFK/LacC"/>
    <property type="match status" value="1"/>
</dbReference>
<dbReference type="RefSeq" id="WP_072863337.1">
    <property type="nucleotide sequence ID" value="NZ_FQUI01000006.1"/>
</dbReference>
<dbReference type="SUPFAM" id="SSF53613">
    <property type="entry name" value="Ribokinase-like"/>
    <property type="match status" value="1"/>
</dbReference>
<dbReference type="GO" id="GO:0008443">
    <property type="term" value="F:phosphofructokinase activity"/>
    <property type="evidence" value="ECO:0007669"/>
    <property type="project" value="TreeGrafter"/>
</dbReference>
<dbReference type="EMBL" id="FQUI01000006">
    <property type="protein sequence ID" value="SHE53349.1"/>
    <property type="molecule type" value="Genomic_DNA"/>
</dbReference>
<sequence>MDVMTVTLNPSLDREIIVEDFKCGQMFRISNPSNAVMEPGGKGVNVSKMLSKLGIENMALGFLGGFIGRVFLEKLLEDRNITANFIFVEEETRENIAILDLKNHTITQINSSGPRLQEIDIEHFIQRYENSLSLVEHVLISGSVPPNTPKDIYSKLVSMAKRRGITTYMESNGEHFNEAVEKACPAVVRVDLRKEKKYFDRNLKDMEDYIYAAEDIIKHGAKLSVLSYHVEGDVIATNEGVWLFKVNETIDRSHLFGVGDSFMTGIIYHILKNGYNYLEAAKFGMATAIAKVHHVEKYIENIEEINKYFNYFEVKKVK</sequence>
<dbReference type="GO" id="GO:0005829">
    <property type="term" value="C:cytosol"/>
    <property type="evidence" value="ECO:0007669"/>
    <property type="project" value="TreeGrafter"/>
</dbReference>
<organism evidence="8 9">
    <name type="scientific">Marinitoga hydrogenitolerans (strain DSM 16785 / JCM 12826 / AT1271)</name>
    <dbReference type="NCBI Taxonomy" id="1122195"/>
    <lineage>
        <taxon>Bacteria</taxon>
        <taxon>Thermotogati</taxon>
        <taxon>Thermotogota</taxon>
        <taxon>Thermotogae</taxon>
        <taxon>Petrotogales</taxon>
        <taxon>Petrotogaceae</taxon>
        <taxon>Marinitoga</taxon>
    </lineage>
</organism>
<dbReference type="STRING" id="1122195.SAMN02745164_00626"/>
<proteinExistence type="inferred from homology"/>
<evidence type="ECO:0000256" key="1">
    <source>
        <dbReference type="ARBA" id="ARBA00010688"/>
    </source>
</evidence>
<evidence type="ECO:0000256" key="3">
    <source>
        <dbReference type="ARBA" id="ARBA00022741"/>
    </source>
</evidence>
<dbReference type="Pfam" id="PF00294">
    <property type="entry name" value="PfkB"/>
    <property type="match status" value="1"/>
</dbReference>
<keyword evidence="3" id="KW-0547">Nucleotide-binding</keyword>
<protein>
    <submittedName>
        <fullName evidence="8">1-phosphofructokinase</fullName>
    </submittedName>
</protein>
<dbReference type="Gene3D" id="2.20.150.10">
    <property type="entry name" value="putative 5-dehydro-2- deoxygluconokinase"/>
    <property type="match status" value="1"/>
</dbReference>
<dbReference type="PANTHER" id="PTHR46566:SF1">
    <property type="entry name" value="1-PHOSPHOFRUCTOKINASE"/>
    <property type="match status" value="1"/>
</dbReference>
<dbReference type="PANTHER" id="PTHR46566">
    <property type="entry name" value="1-PHOSPHOFRUCTOKINASE-RELATED"/>
    <property type="match status" value="1"/>
</dbReference>
<keyword evidence="2 6" id="KW-0808">Transferase</keyword>
<accession>A0A1M4U9D3</accession>
<dbReference type="AlphaFoldDB" id="A0A1M4U9D3"/>
<feature type="domain" description="Carbohydrate kinase PfkB" evidence="7">
    <location>
        <begin position="31"/>
        <end position="294"/>
    </location>
</feature>
<comment type="caution">
    <text evidence="8">The sequence shown here is derived from an EMBL/GenBank/DDBJ whole genome shotgun (WGS) entry which is preliminary data.</text>
</comment>
<dbReference type="Proteomes" id="UP000184334">
    <property type="component" value="Unassembled WGS sequence"/>
</dbReference>
<dbReference type="InterPro" id="IPR011611">
    <property type="entry name" value="PfkB_dom"/>
</dbReference>
<dbReference type="InterPro" id="IPR002173">
    <property type="entry name" value="Carboh/pur_kinase_PfkB_CS"/>
</dbReference>
<evidence type="ECO:0000256" key="5">
    <source>
        <dbReference type="ARBA" id="ARBA00022840"/>
    </source>
</evidence>
<keyword evidence="5" id="KW-0067">ATP-binding</keyword>